<dbReference type="RefSeq" id="WP_094998210.1">
    <property type="nucleotide sequence ID" value="NZ_CP022957.1"/>
</dbReference>
<sequence>MNLFANNLKDKKNVAELPLGAVGSGFWCFRSWGRRSRVPTALAIWFSGALGGDAQGAGIAQQCSDLVEAGGFQNPSQRSRITVSYGLN</sequence>
<keyword evidence="2" id="KW-1185">Reference proteome</keyword>
<name>A0A223V9G9_9FLAO</name>
<organism evidence="1 2">
    <name type="scientific">Maribacter cobaltidurans</name>
    <dbReference type="NCBI Taxonomy" id="1178778"/>
    <lineage>
        <taxon>Bacteria</taxon>
        <taxon>Pseudomonadati</taxon>
        <taxon>Bacteroidota</taxon>
        <taxon>Flavobacteriia</taxon>
        <taxon>Flavobacteriales</taxon>
        <taxon>Flavobacteriaceae</taxon>
        <taxon>Maribacter</taxon>
    </lineage>
</organism>
<proteinExistence type="predicted"/>
<evidence type="ECO:0000313" key="1">
    <source>
        <dbReference type="EMBL" id="ASV31608.1"/>
    </source>
</evidence>
<dbReference type="AlphaFoldDB" id="A0A223V9G9"/>
<dbReference type="Proteomes" id="UP000215244">
    <property type="component" value="Chromosome"/>
</dbReference>
<evidence type="ECO:0000313" key="2">
    <source>
        <dbReference type="Proteomes" id="UP000215244"/>
    </source>
</evidence>
<accession>A0A223V9G9</accession>
<gene>
    <name evidence="1" type="ORF">CJ263_16070</name>
</gene>
<dbReference type="KEGG" id="marb:CJ263_16070"/>
<protein>
    <submittedName>
        <fullName evidence="1">Uncharacterized protein</fullName>
    </submittedName>
</protein>
<reference evidence="1 2" key="1">
    <citation type="submission" date="2017-08" db="EMBL/GenBank/DDBJ databases">
        <title>The complete genome sequence of Maribacter sp. B1, isolated from deep-sea sediment.</title>
        <authorList>
            <person name="Wu Y.-H."/>
            <person name="Cheng H."/>
            <person name="Xu X.-W."/>
        </authorList>
    </citation>
    <scope>NUCLEOTIDE SEQUENCE [LARGE SCALE GENOMIC DNA]</scope>
    <source>
        <strain evidence="1 2">B1</strain>
    </source>
</reference>
<dbReference type="EMBL" id="CP022957">
    <property type="protein sequence ID" value="ASV31608.1"/>
    <property type="molecule type" value="Genomic_DNA"/>
</dbReference>